<feature type="transmembrane region" description="Helical" evidence="2">
    <location>
        <begin position="197"/>
        <end position="217"/>
    </location>
</feature>
<dbReference type="Pfam" id="PF13374">
    <property type="entry name" value="TPR_10"/>
    <property type="match status" value="1"/>
</dbReference>
<feature type="transmembrane region" description="Helical" evidence="2">
    <location>
        <begin position="729"/>
        <end position="754"/>
    </location>
</feature>
<feature type="transmembrane region" description="Helical" evidence="2">
    <location>
        <begin position="854"/>
        <end position="875"/>
    </location>
</feature>
<organism evidence="3 4">
    <name type="scientific">Aureococcus anophagefferens</name>
    <name type="common">Harmful bloom alga</name>
    <dbReference type="NCBI Taxonomy" id="44056"/>
    <lineage>
        <taxon>Eukaryota</taxon>
        <taxon>Sar</taxon>
        <taxon>Stramenopiles</taxon>
        <taxon>Ochrophyta</taxon>
        <taxon>Pelagophyceae</taxon>
        <taxon>Pelagomonadales</taxon>
        <taxon>Pelagomonadaceae</taxon>
        <taxon>Aureococcus</taxon>
    </lineage>
</organism>
<keyword evidence="4" id="KW-1185">Reference proteome</keyword>
<feature type="transmembrane region" description="Helical" evidence="2">
    <location>
        <begin position="569"/>
        <end position="590"/>
    </location>
</feature>
<feature type="transmembrane region" description="Helical" evidence="2">
    <location>
        <begin position="699"/>
        <end position="723"/>
    </location>
</feature>
<feature type="transmembrane region" description="Helical" evidence="2">
    <location>
        <begin position="285"/>
        <end position="304"/>
    </location>
</feature>
<dbReference type="InterPro" id="IPR011990">
    <property type="entry name" value="TPR-like_helical_dom_sf"/>
</dbReference>
<feature type="transmembrane region" description="Helical" evidence="2">
    <location>
        <begin position="363"/>
        <end position="386"/>
    </location>
</feature>
<feature type="transmembrane region" description="Helical" evidence="2">
    <location>
        <begin position="511"/>
        <end position="529"/>
    </location>
</feature>
<proteinExistence type="predicted"/>
<evidence type="ECO:0000256" key="1">
    <source>
        <dbReference type="SAM" id="MobiDB-lite"/>
    </source>
</evidence>
<comment type="caution">
    <text evidence="3">The sequence shown here is derived from an EMBL/GenBank/DDBJ whole genome shotgun (WGS) entry which is preliminary data.</text>
</comment>
<feature type="transmembrane region" description="Helical" evidence="2">
    <location>
        <begin position="249"/>
        <end position="273"/>
    </location>
</feature>
<keyword evidence="2" id="KW-0812">Transmembrane</keyword>
<feature type="transmembrane region" description="Helical" evidence="2">
    <location>
        <begin position="610"/>
        <end position="631"/>
    </location>
</feature>
<dbReference type="Gene3D" id="1.25.40.10">
    <property type="entry name" value="Tetratricopeptide repeat domain"/>
    <property type="match status" value="1"/>
</dbReference>
<evidence type="ECO:0000256" key="2">
    <source>
        <dbReference type="SAM" id="Phobius"/>
    </source>
</evidence>
<keyword evidence="2" id="KW-0472">Membrane</keyword>
<sequence length="892" mass="93774">MMTSEALKEPEGLRSPSKAIHMLERALALKERELGRDHPEVAITLTKLANAHGSLGAAAKQRDLLDRARAIRERELSSPATPSSPVFFLDRARAIREREPSTPASPSSPANAGDKASDAPPPNEAAREPSSPASPSSPAKTGDKASAAPPPNEATPLAAHLVIWATLAAVVAGFVALFTGMGVGVWYVIRTRRLEPVGFWCGSAAAVLLLAMGVLDAGEWRRTWLRNGVAGVAGACLVVYALLNVDHYAYGPLCFFVLGVPVALCVAGAAAGGDLDGRLESFGRLGFAPLATCGLVAGVAWGLWVGGVPFVKRSGNTWPESRDAYGERLSANGVRCRETHEEHWMDDDEIEDLTPYARCLEVALLWVSPCIYALALLVFAAVARLVARTEKVAKKLGVLVAFLGAGVWCAASLAGAAHGVSTALFAACFAGCLGLAFVAAHVHGLKGLVAALAVDGSAARGAFDKFVAPYLDAWKGLLVLVAWPPFLGYLLFSCLRRAVRGARGTHKKDGAITGEAAAVVGALLSWDLTPVLRFAALWGFGVVALTVVVSKFTVLLMSVVVSMAADSTVGVATAIIVLVGLGLFLLPPVPGAPIYLAAGVLLTENGTKNGMTVVMAVCYANAISLGTKLVACTLQQKVIGSNLKHRLAVRRLCSVNSAVVRTMRLVLLEPGLSLAKVTILVGGPDWPTSVLCGILGLDLLPILLGTLPVFLLILPTVMGGAFLSIDESYAQVASVLSVACAAAVQTGSLVVAAVELDRQMAARKDELDDVPIDEEVRAADDADAERRRRLAANTRWARVPGSWRAALAAATVFMTASSYLCTYWSSDCFREFAIDDSVAKRLGHWSRILKPPGVFALALFTVSCVIHGAFHFGWFRHQTHATAADGGDGADA</sequence>
<feature type="transmembrane region" description="Helical" evidence="2">
    <location>
        <begin position="423"/>
        <end position="442"/>
    </location>
</feature>
<accession>A0ABR1FUE5</accession>
<feature type="transmembrane region" description="Helical" evidence="2">
    <location>
        <begin position="398"/>
        <end position="417"/>
    </location>
</feature>
<feature type="transmembrane region" description="Helical" evidence="2">
    <location>
        <begin position="805"/>
        <end position="825"/>
    </location>
</feature>
<feature type="transmembrane region" description="Helical" evidence="2">
    <location>
        <begin position="224"/>
        <end position="243"/>
    </location>
</feature>
<dbReference type="Proteomes" id="UP001363151">
    <property type="component" value="Unassembled WGS sequence"/>
</dbReference>
<gene>
    <name evidence="3" type="ORF">SO694_00026230</name>
</gene>
<evidence type="ECO:0000313" key="4">
    <source>
        <dbReference type="Proteomes" id="UP001363151"/>
    </source>
</evidence>
<evidence type="ECO:0000313" key="3">
    <source>
        <dbReference type="EMBL" id="KAK7238949.1"/>
    </source>
</evidence>
<name>A0ABR1FUE5_AURAN</name>
<feature type="transmembrane region" description="Helical" evidence="2">
    <location>
        <begin position="535"/>
        <end position="557"/>
    </location>
</feature>
<keyword evidence="2" id="KW-1133">Transmembrane helix</keyword>
<feature type="transmembrane region" description="Helical" evidence="2">
    <location>
        <begin position="161"/>
        <end position="185"/>
    </location>
</feature>
<dbReference type="EMBL" id="JBBJCI010000227">
    <property type="protein sequence ID" value="KAK7238949.1"/>
    <property type="molecule type" value="Genomic_DNA"/>
</dbReference>
<feature type="transmembrane region" description="Helical" evidence="2">
    <location>
        <begin position="477"/>
        <end position="499"/>
    </location>
</feature>
<feature type="region of interest" description="Disordered" evidence="1">
    <location>
        <begin position="97"/>
        <end position="151"/>
    </location>
</feature>
<reference evidence="3 4" key="1">
    <citation type="submission" date="2024-03" db="EMBL/GenBank/DDBJ databases">
        <title>Aureococcus anophagefferens CCMP1851 and Kratosvirus quantuckense: Draft genome of a second virus-susceptible host strain in the model system.</title>
        <authorList>
            <person name="Chase E."/>
            <person name="Truchon A.R."/>
            <person name="Schepens W."/>
            <person name="Wilhelm S.W."/>
        </authorList>
    </citation>
    <scope>NUCLEOTIDE SEQUENCE [LARGE SCALE GENOMIC DNA]</scope>
    <source>
        <strain evidence="3 4">CCMP1851</strain>
    </source>
</reference>
<feature type="compositionally biased region" description="Low complexity" evidence="1">
    <location>
        <begin position="128"/>
        <end position="139"/>
    </location>
</feature>
<protein>
    <submittedName>
        <fullName evidence="3">Uncharacterized protein</fullName>
    </submittedName>
</protein>
<feature type="compositionally biased region" description="Low complexity" evidence="1">
    <location>
        <begin position="101"/>
        <end position="110"/>
    </location>
</feature>